<dbReference type="RefSeq" id="WP_226807955.1">
    <property type="nucleotide sequence ID" value="NZ_JAJBNW010000022.1"/>
</dbReference>
<organism evidence="1 2">
    <name type="scientific">Anaerosalibacter bizertensis</name>
    <dbReference type="NCBI Taxonomy" id="932217"/>
    <lineage>
        <taxon>Bacteria</taxon>
        <taxon>Bacillati</taxon>
        <taxon>Bacillota</taxon>
        <taxon>Tissierellia</taxon>
        <taxon>Tissierellales</taxon>
        <taxon>Sporanaerobacteraceae</taxon>
        <taxon>Anaerosalibacter</taxon>
    </lineage>
</organism>
<dbReference type="AlphaFoldDB" id="A0A9Q4ABA3"/>
<dbReference type="Gene3D" id="1.10.1370.30">
    <property type="match status" value="1"/>
</dbReference>
<keyword evidence="2" id="KW-1185">Reference proteome</keyword>
<evidence type="ECO:0000313" key="2">
    <source>
        <dbReference type="Proteomes" id="UP001108123"/>
    </source>
</evidence>
<dbReference type="SUPFAM" id="SSF55486">
    <property type="entry name" value="Metalloproteases ('zincins'), catalytic domain"/>
    <property type="match status" value="1"/>
</dbReference>
<name>A0A9Q4ABA3_9FIRM</name>
<accession>A0A9Q4ABA3</accession>
<reference evidence="1" key="1">
    <citation type="submission" date="2022-01" db="EMBL/GenBank/DDBJ databases">
        <title>Collection of gut derived symbiotic bacterial strains cultured from healthy donors.</title>
        <authorList>
            <person name="Lin H."/>
            <person name="Kohout C."/>
            <person name="Waligurski E."/>
            <person name="Pamer E.G."/>
        </authorList>
    </citation>
    <scope>NUCLEOTIDE SEQUENCE</scope>
    <source>
        <strain evidence="1">MSK.14.39</strain>
    </source>
</reference>
<sequence length="502" mass="59805">MDKLESLAKGLEEIQVDLMRRSWVQYTVGYDFGIDEVYEKLNSFMSDKKNFYIVCKYLDMDLNEIDKRKVEILYNAFKPYHLSKELNELNLEIQKKTNELSQVLNTFRFNIEGKEITSVEITQILSNEEDRNLRKKAYFARNQINKPLVDAGFIELINLRKEYAKAYGDNDFVEHKLKIDELSPGIFNSWKDELSKYIDILNNKRMEYAEKFIHENELMPWDQDYIGSKIAPSLNTTVDMSNYYNILMRFFLNFGIDIDKYNITYDIFSRKNKSEWGYNFPIETGKDSRILANVKNKYHEYEVLLHETGHGIHSFLLKPDERILNAGVSGIISEGIANLFGGFIYEEIFYKNFFGSEVKDEFVEMKEFDKLNYLRFVGDIFFDQELYRNNIENLDDIYEVYFKVFRELFNDKIYNEEPPFGYRIHHTTHPIYMHNYFMGDVTCEMLKKVFNKKHGTSSITEKPREFGEFLINEVINPSGLYKYEELFEKISGEKFSLNWYLE</sequence>
<gene>
    <name evidence="1" type="ORF">L0P62_02845</name>
</gene>
<comment type="caution">
    <text evidence="1">The sequence shown here is derived from an EMBL/GenBank/DDBJ whole genome shotgun (WGS) entry which is preliminary data.</text>
</comment>
<dbReference type="EMBL" id="JAKNID010000006">
    <property type="protein sequence ID" value="MCG4564378.1"/>
    <property type="molecule type" value="Genomic_DNA"/>
</dbReference>
<evidence type="ECO:0000313" key="1">
    <source>
        <dbReference type="EMBL" id="MCG4564378.1"/>
    </source>
</evidence>
<proteinExistence type="predicted"/>
<dbReference type="Proteomes" id="UP001108123">
    <property type="component" value="Unassembled WGS sequence"/>
</dbReference>
<protein>
    <submittedName>
        <fullName evidence="1">M3 family metallopeptidase</fullName>
    </submittedName>
</protein>